<dbReference type="PROSITE" id="PS51257">
    <property type="entry name" value="PROKAR_LIPOPROTEIN"/>
    <property type="match status" value="1"/>
</dbReference>
<proteinExistence type="predicted"/>
<reference evidence="1 2" key="1">
    <citation type="submission" date="2023-11" db="EMBL/GenBank/DDBJ databases">
        <title>MicrobeMod: A computational toolkit for identifying prokaryotic methylation and restriction-modification with nanopore sequencing.</title>
        <authorList>
            <person name="Crits-Christoph A."/>
            <person name="Kang S.C."/>
            <person name="Lee H."/>
            <person name="Ostrov N."/>
        </authorList>
    </citation>
    <scope>NUCLEOTIDE SEQUENCE [LARGE SCALE GENOMIC DNA]</scope>
    <source>
        <strain evidence="1 2">DSMZ 16071</strain>
    </source>
</reference>
<gene>
    <name evidence="1" type="ORF">SR900_02325</name>
</gene>
<dbReference type="Proteomes" id="UP001324185">
    <property type="component" value="Chromosome"/>
</dbReference>
<name>A0ABZ0X570_9GAMM</name>
<keyword evidence="2" id="KW-1185">Reference proteome</keyword>
<accession>A0ABZ0X570</accession>
<evidence type="ECO:0000313" key="2">
    <source>
        <dbReference type="Proteomes" id="UP001324185"/>
    </source>
</evidence>
<protein>
    <recommendedName>
        <fullName evidence="3">Lipoprotein</fullName>
    </recommendedName>
</protein>
<dbReference type="EMBL" id="CP140158">
    <property type="protein sequence ID" value="WQG85733.1"/>
    <property type="molecule type" value="Genomic_DNA"/>
</dbReference>
<evidence type="ECO:0008006" key="3">
    <source>
        <dbReference type="Google" id="ProtNLM"/>
    </source>
</evidence>
<organism evidence="1 2">
    <name type="scientific">Kangiella aquimarina</name>
    <dbReference type="NCBI Taxonomy" id="261965"/>
    <lineage>
        <taxon>Bacteria</taxon>
        <taxon>Pseudomonadati</taxon>
        <taxon>Pseudomonadota</taxon>
        <taxon>Gammaproteobacteria</taxon>
        <taxon>Kangiellales</taxon>
        <taxon>Kangiellaceae</taxon>
        <taxon>Kangiella</taxon>
    </lineage>
</organism>
<dbReference type="RefSeq" id="WP_018623727.1">
    <property type="nucleotide sequence ID" value="NZ_CP140158.1"/>
</dbReference>
<sequence>MKKVRIIIGLIVSFGMAGCETMGKIALVEAIEQATNSDISAGSYCQQLRATCELGHYKEWQTPSGGKRCACENQNYR</sequence>
<evidence type="ECO:0000313" key="1">
    <source>
        <dbReference type="EMBL" id="WQG85733.1"/>
    </source>
</evidence>